<evidence type="ECO:0000256" key="7">
    <source>
        <dbReference type="ARBA" id="ARBA00047800"/>
    </source>
</evidence>
<evidence type="ECO:0000313" key="9">
    <source>
        <dbReference type="EMBL" id="KAK2108675.1"/>
    </source>
</evidence>
<comment type="cofactor">
    <cofactor evidence="1">
        <name>NAD(+)</name>
        <dbReference type="ChEBI" id="CHEBI:57540"/>
    </cofactor>
</comment>
<evidence type="ECO:0000256" key="1">
    <source>
        <dbReference type="ARBA" id="ARBA00001911"/>
    </source>
</evidence>
<dbReference type="Pfam" id="PF05221">
    <property type="entry name" value="AdoHcyase"/>
    <property type="match status" value="2"/>
</dbReference>
<gene>
    <name evidence="9" type="ORF">P7K49_013840</name>
</gene>
<keyword evidence="10" id="KW-1185">Reference proteome</keyword>
<dbReference type="SUPFAM" id="SSF52283">
    <property type="entry name" value="Formate/glycerate dehydrogenase catalytic domain-like"/>
    <property type="match status" value="1"/>
</dbReference>
<evidence type="ECO:0000259" key="8">
    <source>
        <dbReference type="SMART" id="SM00997"/>
    </source>
</evidence>
<evidence type="ECO:0000256" key="6">
    <source>
        <dbReference type="ARBA" id="ARBA00045926"/>
    </source>
</evidence>
<keyword evidence="3" id="KW-0554">One-carbon metabolism</keyword>
<protein>
    <recommendedName>
        <fullName evidence="8">S-adenosyl-L-homocysteine hydrolase NAD binding domain-containing protein</fullName>
    </recommendedName>
</protein>
<dbReference type="InterPro" id="IPR000043">
    <property type="entry name" value="Adenosylhomocysteinase-like"/>
</dbReference>
<dbReference type="Pfam" id="PF00670">
    <property type="entry name" value="AdoHcyase_NAD"/>
    <property type="match status" value="1"/>
</dbReference>
<evidence type="ECO:0000256" key="2">
    <source>
        <dbReference type="ARBA" id="ARBA00007122"/>
    </source>
</evidence>
<dbReference type="Proteomes" id="UP001266305">
    <property type="component" value="Unassembled WGS sequence"/>
</dbReference>
<proteinExistence type="inferred from homology"/>
<dbReference type="InterPro" id="IPR036291">
    <property type="entry name" value="NAD(P)-bd_dom_sf"/>
</dbReference>
<dbReference type="SMART" id="SM00996">
    <property type="entry name" value="AdoHcyase"/>
    <property type="match status" value="1"/>
</dbReference>
<accession>A0ABQ9VHU6</accession>
<dbReference type="Gene3D" id="3.40.50.1480">
    <property type="entry name" value="Adenosylhomocysteinase-like"/>
    <property type="match status" value="3"/>
</dbReference>
<dbReference type="SMART" id="SM00997">
    <property type="entry name" value="AdoHcyase_NAD"/>
    <property type="match status" value="1"/>
</dbReference>
<dbReference type="EMBL" id="JASSZA010000006">
    <property type="protein sequence ID" value="KAK2108675.1"/>
    <property type="molecule type" value="Genomic_DNA"/>
</dbReference>
<dbReference type="PANTHER" id="PTHR23420">
    <property type="entry name" value="ADENOSYLHOMOCYSTEINASE"/>
    <property type="match status" value="1"/>
</dbReference>
<dbReference type="SUPFAM" id="SSF51735">
    <property type="entry name" value="NAD(P)-binding Rossmann-fold domains"/>
    <property type="match status" value="1"/>
</dbReference>
<comment type="catalytic activity">
    <reaction evidence="7">
        <text>S-adenosyl-L-homocysteine + H2O = L-homocysteine + adenosine</text>
        <dbReference type="Rhea" id="RHEA:21708"/>
        <dbReference type="ChEBI" id="CHEBI:15377"/>
        <dbReference type="ChEBI" id="CHEBI:16335"/>
        <dbReference type="ChEBI" id="CHEBI:57856"/>
        <dbReference type="ChEBI" id="CHEBI:58199"/>
        <dbReference type="EC" id="3.13.2.1"/>
    </reaction>
    <physiologicalReaction direction="left-to-right" evidence="7">
        <dbReference type="Rhea" id="RHEA:21709"/>
    </physiologicalReaction>
</comment>
<feature type="domain" description="S-adenosyl-L-homocysteine hydrolase NAD binding" evidence="8">
    <location>
        <begin position="113"/>
        <end position="211"/>
    </location>
</feature>
<comment type="similarity">
    <text evidence="2">Belongs to the adenosylhomocysteinase family.</text>
</comment>
<comment type="function">
    <text evidence="6">Catalyzes the hydrolysis of S-adenosyl-L-homocysteine to form adenosine and homocysteine. Binds copper ions.</text>
</comment>
<keyword evidence="4" id="KW-0520">NAD</keyword>
<evidence type="ECO:0000256" key="4">
    <source>
        <dbReference type="ARBA" id="ARBA00023027"/>
    </source>
</evidence>
<evidence type="ECO:0000313" key="10">
    <source>
        <dbReference type="Proteomes" id="UP001266305"/>
    </source>
</evidence>
<dbReference type="PANTHER" id="PTHR23420:SF0">
    <property type="entry name" value="ADENOSYLHOMOCYSTEINASE"/>
    <property type="match status" value="1"/>
</dbReference>
<reference evidence="9 10" key="1">
    <citation type="submission" date="2023-05" db="EMBL/GenBank/DDBJ databases">
        <title>B98-5 Cell Line De Novo Hybrid Assembly: An Optical Mapping Approach.</title>
        <authorList>
            <person name="Kananen K."/>
            <person name="Auerbach J.A."/>
            <person name="Kautto E."/>
            <person name="Blachly J.S."/>
        </authorList>
    </citation>
    <scope>NUCLEOTIDE SEQUENCE [LARGE SCALE GENOMIC DNA]</scope>
    <source>
        <strain evidence="9">B95-8</strain>
        <tissue evidence="9">Cell line</tissue>
    </source>
</reference>
<dbReference type="InterPro" id="IPR015878">
    <property type="entry name" value="Ado_hCys_hydrolase_NAD-bd"/>
</dbReference>
<evidence type="ECO:0000256" key="3">
    <source>
        <dbReference type="ARBA" id="ARBA00022563"/>
    </source>
</evidence>
<organism evidence="9 10">
    <name type="scientific">Saguinus oedipus</name>
    <name type="common">Cotton-top tamarin</name>
    <name type="synonym">Oedipomidas oedipus</name>
    <dbReference type="NCBI Taxonomy" id="9490"/>
    <lineage>
        <taxon>Eukaryota</taxon>
        <taxon>Metazoa</taxon>
        <taxon>Chordata</taxon>
        <taxon>Craniata</taxon>
        <taxon>Vertebrata</taxon>
        <taxon>Euteleostomi</taxon>
        <taxon>Mammalia</taxon>
        <taxon>Eutheria</taxon>
        <taxon>Euarchontoglires</taxon>
        <taxon>Primates</taxon>
        <taxon>Haplorrhini</taxon>
        <taxon>Platyrrhini</taxon>
        <taxon>Cebidae</taxon>
        <taxon>Callitrichinae</taxon>
        <taxon>Saguinus</taxon>
    </lineage>
</organism>
<dbReference type="InterPro" id="IPR042172">
    <property type="entry name" value="Adenosylhomocyst_ase-like_sf"/>
</dbReference>
<evidence type="ECO:0000256" key="5">
    <source>
        <dbReference type="ARBA" id="ARBA00038791"/>
    </source>
</evidence>
<name>A0ABQ9VHU6_SAGOE</name>
<sequence>MSDKLPYKVTDMDLAAWGHRTLDIAEDEMLGLMCGWELYLTSKPLKDAHIAGCLHMTVETAVSLRPSSPWVPRGSGPAATSSPPRIMWQLPLPRLLLSGIRGISQETTTEVHNLHKIMSNQILQLPTINVNDCHQEQASVPYRGHHAAMEGYEVTTMDKACQENIFVTTTGCNDIILNRDFRQMKDNAIMNACCIILLAEGWPVNLGCAMGYFSSLRSNFFTNQVIELWAHPEKYPIRVHFLPKKLDEAVLEAHRSKLTEKQALSRDGPFKSDPYCY</sequence>
<comment type="caution">
    <text evidence="9">The sequence shown here is derived from an EMBL/GenBank/DDBJ whole genome shotgun (WGS) entry which is preliminary data.</text>
</comment>
<comment type="subunit">
    <text evidence="5">Homotetramer. Interaction with AHCYL1.</text>
</comment>
<dbReference type="Gene3D" id="3.40.50.720">
    <property type="entry name" value="NAD(P)-binding Rossmann-like Domain"/>
    <property type="match status" value="1"/>
</dbReference>